<protein>
    <recommendedName>
        <fullName evidence="8">Zn(2)-C6 fungal-type domain-containing protein</fullName>
    </recommendedName>
</protein>
<accession>A0A316Z551</accession>
<dbReference type="Pfam" id="PF00172">
    <property type="entry name" value="Zn_clus"/>
    <property type="match status" value="1"/>
</dbReference>
<gene>
    <name evidence="9" type="ORF">FA09DRAFT_362378</name>
</gene>
<dbReference type="SMART" id="SM00906">
    <property type="entry name" value="Fungal_trans"/>
    <property type="match status" value="1"/>
</dbReference>
<evidence type="ECO:0000256" key="6">
    <source>
        <dbReference type="ARBA" id="ARBA00023295"/>
    </source>
</evidence>
<evidence type="ECO:0000256" key="7">
    <source>
        <dbReference type="SAM" id="MobiDB-lite"/>
    </source>
</evidence>
<dbReference type="GeneID" id="37273009"/>
<dbReference type="InterPro" id="IPR036864">
    <property type="entry name" value="Zn2-C6_fun-type_DNA-bd_sf"/>
</dbReference>
<dbReference type="EMBL" id="KZ819301">
    <property type="protein sequence ID" value="PWN96072.1"/>
    <property type="molecule type" value="Genomic_DNA"/>
</dbReference>
<feature type="compositionally biased region" description="Basic residues" evidence="7">
    <location>
        <begin position="141"/>
        <end position="154"/>
    </location>
</feature>
<dbReference type="GO" id="GO:0005634">
    <property type="term" value="C:nucleus"/>
    <property type="evidence" value="ECO:0007669"/>
    <property type="project" value="UniProtKB-SubCell"/>
</dbReference>
<keyword evidence="10" id="KW-1185">Reference proteome</keyword>
<dbReference type="InterPro" id="IPR004035">
    <property type="entry name" value="Endouclease-III_FeS-bd_BS"/>
</dbReference>
<evidence type="ECO:0000256" key="5">
    <source>
        <dbReference type="ARBA" id="ARBA00023242"/>
    </source>
</evidence>
<organism evidence="9 10">
    <name type="scientific">Tilletiopsis washingtonensis</name>
    <dbReference type="NCBI Taxonomy" id="58919"/>
    <lineage>
        <taxon>Eukaryota</taxon>
        <taxon>Fungi</taxon>
        <taxon>Dikarya</taxon>
        <taxon>Basidiomycota</taxon>
        <taxon>Ustilaginomycotina</taxon>
        <taxon>Exobasidiomycetes</taxon>
        <taxon>Entylomatales</taxon>
        <taxon>Entylomatales incertae sedis</taxon>
        <taxon>Tilletiopsis</taxon>
    </lineage>
</organism>
<evidence type="ECO:0000256" key="3">
    <source>
        <dbReference type="ARBA" id="ARBA00022723"/>
    </source>
</evidence>
<evidence type="ECO:0000256" key="2">
    <source>
        <dbReference type="ARBA" id="ARBA00008343"/>
    </source>
</evidence>
<dbReference type="OrthoDB" id="424974at2759"/>
<feature type="region of interest" description="Disordered" evidence="7">
    <location>
        <begin position="849"/>
        <end position="875"/>
    </location>
</feature>
<proteinExistence type="inferred from homology"/>
<feature type="compositionally biased region" description="Low complexity" evidence="7">
    <location>
        <begin position="859"/>
        <end position="875"/>
    </location>
</feature>
<feature type="region of interest" description="Disordered" evidence="7">
    <location>
        <begin position="986"/>
        <end position="1083"/>
    </location>
</feature>
<feature type="domain" description="Zn(2)-C6 fungal-type" evidence="8">
    <location>
        <begin position="160"/>
        <end position="189"/>
    </location>
</feature>
<dbReference type="GO" id="GO:0003677">
    <property type="term" value="F:DNA binding"/>
    <property type="evidence" value="ECO:0007669"/>
    <property type="project" value="InterPro"/>
</dbReference>
<feature type="region of interest" description="Disordered" evidence="7">
    <location>
        <begin position="950"/>
        <end position="969"/>
    </location>
</feature>
<dbReference type="SUPFAM" id="SSF57701">
    <property type="entry name" value="Zn2/Cys6 DNA-binding domain"/>
    <property type="match status" value="1"/>
</dbReference>
<dbReference type="PANTHER" id="PTHR31001">
    <property type="entry name" value="UNCHARACTERIZED TRANSCRIPTIONAL REGULATORY PROTEIN"/>
    <property type="match status" value="1"/>
</dbReference>
<dbReference type="InterPro" id="IPR007219">
    <property type="entry name" value="XnlR_reg_dom"/>
</dbReference>
<evidence type="ECO:0000256" key="1">
    <source>
        <dbReference type="ARBA" id="ARBA00004123"/>
    </source>
</evidence>
<comment type="subcellular location">
    <subcellularLocation>
        <location evidence="1">Nucleus</location>
    </subcellularLocation>
</comment>
<feature type="compositionally biased region" description="Polar residues" evidence="7">
    <location>
        <begin position="1"/>
        <end position="10"/>
    </location>
</feature>
<keyword evidence="5" id="KW-0539">Nucleus</keyword>
<evidence type="ECO:0000313" key="10">
    <source>
        <dbReference type="Proteomes" id="UP000245946"/>
    </source>
</evidence>
<dbReference type="InterPro" id="IPR001138">
    <property type="entry name" value="Zn2Cys6_DnaBD"/>
</dbReference>
<dbReference type="Proteomes" id="UP000245946">
    <property type="component" value="Unassembled WGS sequence"/>
</dbReference>
<dbReference type="GO" id="GO:0008270">
    <property type="term" value="F:zinc ion binding"/>
    <property type="evidence" value="ECO:0007669"/>
    <property type="project" value="InterPro"/>
</dbReference>
<keyword evidence="6" id="KW-0326">Glycosidase</keyword>
<dbReference type="CDD" id="cd00067">
    <property type="entry name" value="GAL4"/>
    <property type="match status" value="1"/>
</dbReference>
<evidence type="ECO:0000256" key="4">
    <source>
        <dbReference type="ARBA" id="ARBA00022801"/>
    </source>
</evidence>
<feature type="region of interest" description="Disordered" evidence="7">
    <location>
        <begin position="111"/>
        <end position="154"/>
    </location>
</feature>
<feature type="compositionally biased region" description="Low complexity" evidence="7">
    <location>
        <begin position="111"/>
        <end position="122"/>
    </location>
</feature>
<reference evidence="9 10" key="1">
    <citation type="journal article" date="2018" name="Mol. Biol. Evol.">
        <title>Broad Genomic Sampling Reveals a Smut Pathogenic Ancestry of the Fungal Clade Ustilaginomycotina.</title>
        <authorList>
            <person name="Kijpornyongpan T."/>
            <person name="Mondo S.J."/>
            <person name="Barry K."/>
            <person name="Sandor L."/>
            <person name="Lee J."/>
            <person name="Lipzen A."/>
            <person name="Pangilinan J."/>
            <person name="LaButti K."/>
            <person name="Hainaut M."/>
            <person name="Henrissat B."/>
            <person name="Grigoriev I.V."/>
            <person name="Spatafora J.W."/>
            <person name="Aime M.C."/>
        </authorList>
    </citation>
    <scope>NUCLEOTIDE SEQUENCE [LARGE SCALE GENOMIC DNA]</scope>
    <source>
        <strain evidence="9 10">MCA 4186</strain>
    </source>
</reference>
<comment type="similarity">
    <text evidence="2">Belongs to the Nth/MutY family.</text>
</comment>
<dbReference type="PROSITE" id="PS50048">
    <property type="entry name" value="ZN2_CY6_FUNGAL_2"/>
    <property type="match status" value="1"/>
</dbReference>
<dbReference type="RefSeq" id="XP_025596351.1">
    <property type="nucleotide sequence ID" value="XM_025745465.1"/>
</dbReference>
<feature type="compositionally biased region" description="Gly residues" evidence="7">
    <location>
        <begin position="1057"/>
        <end position="1072"/>
    </location>
</feature>
<sequence length="1107" mass="118250">MDVSSLSQHGESPLSPPSHAPDDVDDDSSTRDVLRDDYHSGETHEQSHEHQHGHSGELEHDESYTQDVDMHGLNEAHQQHEQHDQRLTDEAAHNLVTEVILARLAETNAQAQAQQQQAAMQQGDDGNGGEASTSAPAPPPRQKRARTSTAKITRHRPITSCLQCRARKAKCDRARPRCGGCPADSPCTYVDADMPTEAVVSSIQNIRKAEEEDEARRAEAKRARLRGSISHVPDHHNSNAYDASASTSSARHALVERTYALGKRKDLDFDVRVRASRAAGVGAILFSCMPTARMSSSHGFVLPGDLQPLHLPQPDDVGPLLDAYRAHVEPLCNAVVIDLNRPRIRAFLRWWHSDPDSLPADPPLVPLVLVVLALSVQSIRTAGKGGEPEVDRFHGCDVEKRLLETAGRCIDNLQIACPSNWSSAFSAPLDLVRASMLRGLWHLGELHLQFATSCFAATLRLAHAAGLHRDPKHWKGMGKEEAQARRNMWYSCLMLEVTHAHRLNIPCSITGESFDSELPNDHSALVGLFTRASEMQAAQAAATGVAAPSSRELLPPSRMAFDFHLARYSLARLFAQRGAHPSRNDLVSEGGAARIADVLAEWRASLPPAFETVLQLDEGPLCGAGALDEEDDPYFLGGNGRLSPEDTRERKRIAYFQRVMLRMLHLQTRMAIYRPQFDVSGAWRPPGDAQRALRECLDSAQRIVHLVSSLFTSSPPPPFQMYHAASHQLFQAAVILSVQSALCSPSEASGAHFRSLARPIIDRAVHAFDLLSGKAPLHNVCEQAARYASTLREMDAVQLARQATAAAGGAEAKTGEEESAATAANASNSMQRATLGILNAQGTAETSTELSAQAYTAHASPPSASPLGGASSSATLGGVQLSDAVPTSWAESSGSGGAQSSHQTAQSALEAALFDDAWWHSIDGSYSQRSFFPSGPSSGPRAVDATMASHGNAQADGSALGESGYGGPNLPPTGLDLLASQVDHAPRAAGNAAPTSWQQEQAERRAARGGGVASTLDPALQQAPWEGGGSGAPQRATWDTEAQPQPLLPPPAAPGNGSNGNGSGEPVGGNGAEGLAASAPSVASFEGWQAAWKAWESFTDHVLQSEG</sequence>
<feature type="compositionally biased region" description="Basic and acidic residues" evidence="7">
    <location>
        <begin position="28"/>
        <end position="63"/>
    </location>
</feature>
<keyword evidence="4" id="KW-0378">Hydrolase</keyword>
<dbReference type="Gene3D" id="4.10.240.10">
    <property type="entry name" value="Zn(2)-C6 fungal-type DNA-binding domain"/>
    <property type="match status" value="1"/>
</dbReference>
<dbReference type="GO" id="GO:0016798">
    <property type="term" value="F:hydrolase activity, acting on glycosyl bonds"/>
    <property type="evidence" value="ECO:0007669"/>
    <property type="project" value="UniProtKB-KW"/>
</dbReference>
<keyword evidence="3" id="KW-0479">Metal-binding</keyword>
<dbReference type="SMART" id="SM00066">
    <property type="entry name" value="GAL4"/>
    <property type="match status" value="1"/>
</dbReference>
<dbReference type="Pfam" id="PF04082">
    <property type="entry name" value="Fungal_trans"/>
    <property type="match status" value="1"/>
</dbReference>
<dbReference type="CDD" id="cd12148">
    <property type="entry name" value="fungal_TF_MHR"/>
    <property type="match status" value="1"/>
</dbReference>
<evidence type="ECO:0000259" key="8">
    <source>
        <dbReference type="PROSITE" id="PS50048"/>
    </source>
</evidence>
<dbReference type="InterPro" id="IPR050613">
    <property type="entry name" value="Sec_Metabolite_Reg"/>
</dbReference>
<evidence type="ECO:0000313" key="9">
    <source>
        <dbReference type="EMBL" id="PWN96072.1"/>
    </source>
</evidence>
<name>A0A316Z551_9BASI</name>
<dbReference type="GO" id="GO:0000981">
    <property type="term" value="F:DNA-binding transcription factor activity, RNA polymerase II-specific"/>
    <property type="evidence" value="ECO:0007669"/>
    <property type="project" value="InterPro"/>
</dbReference>
<dbReference type="AlphaFoldDB" id="A0A316Z551"/>
<dbReference type="PROSITE" id="PS00764">
    <property type="entry name" value="ENDONUCLEASE_III_1"/>
    <property type="match status" value="1"/>
</dbReference>
<dbReference type="GO" id="GO:0006351">
    <property type="term" value="P:DNA-templated transcription"/>
    <property type="evidence" value="ECO:0007669"/>
    <property type="project" value="InterPro"/>
</dbReference>
<dbReference type="PANTHER" id="PTHR31001:SF56">
    <property type="entry name" value="ZN(2)-C6 FUNGAL-TYPE DOMAIN-CONTAINING PROTEIN"/>
    <property type="match status" value="1"/>
</dbReference>
<feature type="region of interest" description="Disordered" evidence="7">
    <location>
        <begin position="1"/>
        <end position="63"/>
    </location>
</feature>